<accession>A0ACC2JXH3</accession>
<organism evidence="1 2">
    <name type="scientific">Lasiodiplodia mahajangana</name>
    <dbReference type="NCBI Taxonomy" id="1108764"/>
    <lineage>
        <taxon>Eukaryota</taxon>
        <taxon>Fungi</taxon>
        <taxon>Dikarya</taxon>
        <taxon>Ascomycota</taxon>
        <taxon>Pezizomycotina</taxon>
        <taxon>Dothideomycetes</taxon>
        <taxon>Dothideomycetes incertae sedis</taxon>
        <taxon>Botryosphaeriales</taxon>
        <taxon>Botryosphaeriaceae</taxon>
        <taxon>Lasiodiplodia</taxon>
    </lineage>
</organism>
<reference evidence="1" key="1">
    <citation type="submission" date="2022-12" db="EMBL/GenBank/DDBJ databases">
        <title>Genome Sequence of Lasiodiplodia mahajangana.</title>
        <authorList>
            <person name="Buettner E."/>
        </authorList>
    </citation>
    <scope>NUCLEOTIDE SEQUENCE</scope>
    <source>
        <strain evidence="1">VT137</strain>
    </source>
</reference>
<evidence type="ECO:0000313" key="1">
    <source>
        <dbReference type="EMBL" id="KAJ8131997.1"/>
    </source>
</evidence>
<sequence>MTASRRDSAATEMTLAQNTSRLAEKMESDEHFDDDEKTLSNLTLNDSSSSHSKTTLSRAMAKLKSKIKAKEEKPKEKAPIPPGYYPNTLQTFEALASTRI</sequence>
<evidence type="ECO:0000313" key="2">
    <source>
        <dbReference type="Proteomes" id="UP001153332"/>
    </source>
</evidence>
<keyword evidence="2" id="KW-1185">Reference proteome</keyword>
<protein>
    <submittedName>
        <fullName evidence="1">Uncharacterized protein</fullName>
    </submittedName>
</protein>
<gene>
    <name evidence="1" type="ORF">O1611_g1625</name>
</gene>
<comment type="caution">
    <text evidence="1">The sequence shown here is derived from an EMBL/GenBank/DDBJ whole genome shotgun (WGS) entry which is preliminary data.</text>
</comment>
<proteinExistence type="predicted"/>
<dbReference type="EMBL" id="JAPUUL010000194">
    <property type="protein sequence ID" value="KAJ8131997.1"/>
    <property type="molecule type" value="Genomic_DNA"/>
</dbReference>
<name>A0ACC2JXH3_9PEZI</name>
<dbReference type="Proteomes" id="UP001153332">
    <property type="component" value="Unassembled WGS sequence"/>
</dbReference>